<dbReference type="InterPro" id="IPR013784">
    <property type="entry name" value="Carb-bd-like_fold"/>
</dbReference>
<dbReference type="InterPro" id="IPR034838">
    <property type="entry name" value="CBM20_genethonin_1"/>
</dbReference>
<dbReference type="GO" id="GO:0030315">
    <property type="term" value="C:T-tubule"/>
    <property type="evidence" value="ECO:0007669"/>
    <property type="project" value="UniProtKB-SubCell"/>
</dbReference>
<feature type="region of interest" description="Disordered" evidence="9">
    <location>
        <begin position="140"/>
        <end position="273"/>
    </location>
</feature>
<feature type="region of interest" description="Disordered" evidence="9">
    <location>
        <begin position="61"/>
        <end position="80"/>
    </location>
</feature>
<proteinExistence type="predicted"/>
<dbReference type="GO" id="GO:2001070">
    <property type="term" value="F:starch binding"/>
    <property type="evidence" value="ECO:0007669"/>
    <property type="project" value="InterPro"/>
</dbReference>
<reference evidence="12" key="2">
    <citation type="submission" date="2025-09" db="UniProtKB">
        <authorList>
            <consortium name="Ensembl"/>
        </authorList>
    </citation>
    <scope>IDENTIFICATION</scope>
</reference>
<dbReference type="GO" id="GO:0034045">
    <property type="term" value="C:phagophore assembly site membrane"/>
    <property type="evidence" value="ECO:0007669"/>
    <property type="project" value="UniProtKB-SubCell"/>
</dbReference>
<protein>
    <recommendedName>
        <fullName evidence="6">Starch-binding domain-containing protein 1</fullName>
    </recommendedName>
    <alternativeName>
        <fullName evidence="7">Genethonin-1</fullName>
    </alternativeName>
    <alternativeName>
        <fullName evidence="8">Glycophagy cargo receptor stbd1</fullName>
    </alternativeName>
</protein>
<evidence type="ECO:0000256" key="10">
    <source>
        <dbReference type="SAM" id="Phobius"/>
    </source>
</evidence>
<keyword evidence="10" id="KW-0472">Membrane</keyword>
<keyword evidence="10" id="KW-0812">Transmembrane</keyword>
<dbReference type="InterPro" id="IPR013783">
    <property type="entry name" value="Ig-like_fold"/>
</dbReference>
<feature type="compositionally biased region" description="Basic and acidic residues" evidence="9">
    <location>
        <begin position="216"/>
        <end position="235"/>
    </location>
</feature>
<evidence type="ECO:0000256" key="8">
    <source>
        <dbReference type="ARBA" id="ARBA00076001"/>
    </source>
</evidence>
<dbReference type="PANTHER" id="PTHR15048:SF0">
    <property type="entry name" value="STARCH-BINDING DOMAIN-CONTAINING PROTEIN 1"/>
    <property type="match status" value="1"/>
</dbReference>
<comment type="subcellular location">
    <subcellularLocation>
        <location evidence="2">Cell membrane</location>
        <location evidence="2">Sarcolemma</location>
        <location evidence="2">T-tubule</location>
    </subcellularLocation>
    <subcellularLocation>
        <location evidence="1">Endoplasmic reticulum membrane</location>
        <topology evidence="1">Single-pass type III membrane protein</topology>
    </subcellularLocation>
    <subcellularLocation>
        <location evidence="4">Preautophagosomal structure membrane</location>
        <topology evidence="4">Single-pass type III membrane protein</topology>
    </subcellularLocation>
</comment>
<evidence type="ECO:0000256" key="2">
    <source>
        <dbReference type="ARBA" id="ARBA00024012"/>
    </source>
</evidence>
<dbReference type="AlphaFoldDB" id="A0A8C4U1X1"/>
<evidence type="ECO:0000256" key="5">
    <source>
        <dbReference type="ARBA" id="ARBA00062412"/>
    </source>
</evidence>
<comment type="subunit">
    <text evidence="5">Interacts with the ATG8 family proteins GABARAP and GABARAPL1. Interacts with several glycogen-associated proteins, such as GYS2 (liver glycogen synthase), GDE (glycogen debranching enzyme), GBE1 (glycogen branching enzyme 1) and EPM2A (Laforin).</text>
</comment>
<dbReference type="PANTHER" id="PTHR15048">
    <property type="entry name" value="STARCH-BINDING DOMAIN-CONTAINING PROTEIN 1"/>
    <property type="match status" value="1"/>
</dbReference>
<dbReference type="Gene3D" id="2.60.40.10">
    <property type="entry name" value="Immunoglobulins"/>
    <property type="match status" value="1"/>
</dbReference>
<dbReference type="InterPro" id="IPR002044">
    <property type="entry name" value="CBM20"/>
</dbReference>
<feature type="compositionally biased region" description="Low complexity" evidence="9">
    <location>
        <begin position="66"/>
        <end position="80"/>
    </location>
</feature>
<feature type="transmembrane region" description="Helical" evidence="10">
    <location>
        <begin position="28"/>
        <end position="54"/>
    </location>
</feature>
<dbReference type="SMART" id="SM01065">
    <property type="entry name" value="CBM_2"/>
    <property type="match status" value="1"/>
</dbReference>
<dbReference type="SUPFAM" id="SSF49452">
    <property type="entry name" value="Starch-binding domain-like"/>
    <property type="match status" value="1"/>
</dbReference>
<dbReference type="GO" id="GO:2001069">
    <property type="term" value="F:glycogen binding"/>
    <property type="evidence" value="ECO:0007669"/>
    <property type="project" value="InterPro"/>
</dbReference>
<dbReference type="OrthoDB" id="6123450at2759"/>
<accession>A0A8C4U1X1</accession>
<sequence>MARDRGPPVLQPPAAASRPTALPAEGRAWGWLGAGLWPALLVGLLAALVAWFWYGGRDGRGEEGGRAAAGEGPRGARSQAAAAGTGAGALLGAGRGLAAAGLGRAAPLDPRLVNAVPFAGEPPGSGEPELRGAEAAALALPRGPGEDPAAVAGKEHNHVRTSEPLEVERQLPKRGATDPREHPPAGTHGGPAGEQRAQVGPASDGWCTNSAGASDDVCKDGSEERPGQPAESRDLDQEEWEVVSEHLAWGEAGKNSSVEDSDSKEWDQGDCPDGDLKAKRVAAVPPMFQNIHVTFRVHYFTHSDAQLIGVTGDHECLGQWHSYVPLKYDKDGFWSESISLPVDTKVEWKFILVENGKVRRWEECGNRTLVTEHEDQMVHQWWGYH</sequence>
<dbReference type="FunFam" id="2.60.40.10:FF:000552">
    <property type="entry name" value="Related to glucoamylase"/>
    <property type="match status" value="1"/>
</dbReference>
<feature type="compositionally biased region" description="Basic and acidic residues" evidence="9">
    <location>
        <begin position="153"/>
        <end position="183"/>
    </location>
</feature>
<name>A0A8C4U1X1_FALTI</name>
<comment type="function">
    <text evidence="3">Acts as a cargo receptor for glycogen. Delivers its cargo to an autophagic pathway called glycophagy, resulting in the transport of glycogen to lysosomes.</text>
</comment>
<dbReference type="GO" id="GO:0061723">
    <property type="term" value="P:glycophagy"/>
    <property type="evidence" value="ECO:0007669"/>
    <property type="project" value="UniProtKB-ARBA"/>
</dbReference>
<evidence type="ECO:0000313" key="12">
    <source>
        <dbReference type="Ensembl" id="ENSFTIP00000005300.1"/>
    </source>
</evidence>
<evidence type="ECO:0000313" key="13">
    <source>
        <dbReference type="Proteomes" id="UP000694562"/>
    </source>
</evidence>
<keyword evidence="13" id="KW-1185">Reference proteome</keyword>
<evidence type="ECO:0000256" key="6">
    <source>
        <dbReference type="ARBA" id="ARBA00073038"/>
    </source>
</evidence>
<organism evidence="12 13">
    <name type="scientific">Falco tinnunculus</name>
    <name type="common">Common kestrel</name>
    <dbReference type="NCBI Taxonomy" id="100819"/>
    <lineage>
        <taxon>Eukaryota</taxon>
        <taxon>Metazoa</taxon>
        <taxon>Chordata</taxon>
        <taxon>Craniata</taxon>
        <taxon>Vertebrata</taxon>
        <taxon>Euteleostomi</taxon>
        <taxon>Archelosauria</taxon>
        <taxon>Archosauria</taxon>
        <taxon>Dinosauria</taxon>
        <taxon>Saurischia</taxon>
        <taxon>Theropoda</taxon>
        <taxon>Coelurosauria</taxon>
        <taxon>Aves</taxon>
        <taxon>Neognathae</taxon>
        <taxon>Neoaves</taxon>
        <taxon>Telluraves</taxon>
        <taxon>Australaves</taxon>
        <taxon>Falconiformes</taxon>
        <taxon>Falconidae</taxon>
        <taxon>Falco</taxon>
    </lineage>
</organism>
<keyword evidence="10" id="KW-1133">Transmembrane helix</keyword>
<evidence type="ECO:0000259" key="11">
    <source>
        <dbReference type="PROSITE" id="PS51166"/>
    </source>
</evidence>
<evidence type="ECO:0000256" key="1">
    <source>
        <dbReference type="ARBA" id="ARBA00004643"/>
    </source>
</evidence>
<dbReference type="Proteomes" id="UP000694562">
    <property type="component" value="Unplaced"/>
</dbReference>
<feature type="domain" description="CBM20" evidence="11">
    <location>
        <begin position="285"/>
        <end position="384"/>
    </location>
</feature>
<evidence type="ECO:0000256" key="9">
    <source>
        <dbReference type="SAM" id="MobiDB-lite"/>
    </source>
</evidence>
<reference evidence="12" key="1">
    <citation type="submission" date="2025-08" db="UniProtKB">
        <authorList>
            <consortium name="Ensembl"/>
        </authorList>
    </citation>
    <scope>IDENTIFICATION</scope>
</reference>
<dbReference type="PROSITE" id="PS51166">
    <property type="entry name" value="CBM20"/>
    <property type="match status" value="1"/>
</dbReference>
<evidence type="ECO:0000256" key="3">
    <source>
        <dbReference type="ARBA" id="ARBA00053886"/>
    </source>
</evidence>
<dbReference type="Pfam" id="PF00686">
    <property type="entry name" value="CBM_20"/>
    <property type="match status" value="1"/>
</dbReference>
<evidence type="ECO:0000256" key="4">
    <source>
        <dbReference type="ARBA" id="ARBA00060405"/>
    </source>
</evidence>
<dbReference type="GO" id="GO:0005789">
    <property type="term" value="C:endoplasmic reticulum membrane"/>
    <property type="evidence" value="ECO:0007669"/>
    <property type="project" value="UniProtKB-SubCell"/>
</dbReference>
<feature type="region of interest" description="Disordered" evidence="9">
    <location>
        <begin position="1"/>
        <end position="21"/>
    </location>
</feature>
<dbReference type="Ensembl" id="ENSFTIT00000005561.1">
    <property type="protein sequence ID" value="ENSFTIP00000005300.1"/>
    <property type="gene ID" value="ENSFTIG00000003690.1"/>
</dbReference>
<evidence type="ECO:0000256" key="7">
    <source>
        <dbReference type="ARBA" id="ARBA00075794"/>
    </source>
</evidence>
<dbReference type="CDD" id="cd05813">
    <property type="entry name" value="CBM20_genethonin_1"/>
    <property type="match status" value="1"/>
</dbReference>